<comment type="caution">
    <text evidence="3">The sequence shown here is derived from an EMBL/GenBank/DDBJ whole genome shotgun (WGS) entry which is preliminary data.</text>
</comment>
<protein>
    <submittedName>
        <fullName evidence="3">Uncharacterized protein</fullName>
    </submittedName>
</protein>
<dbReference type="Pfam" id="PF07712">
    <property type="entry name" value="SURNod19"/>
    <property type="match status" value="1"/>
</dbReference>
<evidence type="ECO:0000256" key="1">
    <source>
        <dbReference type="SAM" id="MobiDB-lite"/>
    </source>
</evidence>
<organism evidence="3 4">
    <name type="scientific">Symbiochloris irregularis</name>
    <dbReference type="NCBI Taxonomy" id="706552"/>
    <lineage>
        <taxon>Eukaryota</taxon>
        <taxon>Viridiplantae</taxon>
        <taxon>Chlorophyta</taxon>
        <taxon>core chlorophytes</taxon>
        <taxon>Trebouxiophyceae</taxon>
        <taxon>Trebouxiales</taxon>
        <taxon>Trebouxiaceae</taxon>
        <taxon>Symbiochloris</taxon>
    </lineage>
</organism>
<feature type="signal peptide" evidence="2">
    <location>
        <begin position="1"/>
        <end position="19"/>
    </location>
</feature>
<reference evidence="3 4" key="1">
    <citation type="journal article" date="2024" name="Nat. Commun.">
        <title>Phylogenomics reveals the evolutionary origins of lichenization in chlorophyte algae.</title>
        <authorList>
            <person name="Puginier C."/>
            <person name="Libourel C."/>
            <person name="Otte J."/>
            <person name="Skaloud P."/>
            <person name="Haon M."/>
            <person name="Grisel S."/>
            <person name="Petersen M."/>
            <person name="Berrin J.G."/>
            <person name="Delaux P.M."/>
            <person name="Dal Grande F."/>
            <person name="Keller J."/>
        </authorList>
    </citation>
    <scope>NUCLEOTIDE SEQUENCE [LARGE SCALE GENOMIC DNA]</scope>
    <source>
        <strain evidence="3 4">SAG 2036</strain>
    </source>
</reference>
<dbReference type="InterPro" id="IPR011692">
    <property type="entry name" value="Stress_up-reg_Nod19"/>
</dbReference>
<evidence type="ECO:0000313" key="3">
    <source>
        <dbReference type="EMBL" id="KAK9804600.1"/>
    </source>
</evidence>
<gene>
    <name evidence="3" type="ORF">WJX73_006245</name>
</gene>
<name>A0AAW1P496_9CHLO</name>
<sequence length="486" mass="52630">MKTLLALALLAVTCSHSEALTQLGDSANKPVLPRHLPFAGIGTCGSPKHNKETGHTTVQCLGPKHWLSPGQTIDTMMLLETPYPRDRMVVLVNSTSQMVDDNLRPVPLSELYVHHYGSSFDFVAGSGAELRGSFSRKRLPEPYVQLINGTRAADPMNRMTNIQLINTVGIPDGQAKPCLECWCDHDPWHPLGVTSSPANGLSGPSKDRGDPTHNTTRPGSLAGSLMCCHQCPTTQPLAGPQAYHLQYTVTYRDVEKDEKIIPVNILGYDVVGGSFEYQLTDATGPGTTHTKTFDTTVDAACPQSGPYDIIRCTGHQHFGAQCLSLIDLDNDKTICRTCPEFGTEKGVPGNEEGYVVRIPDDDLAIDGRIYTVQPGTKLRIQSDYDASVPRFGIMGLMLTWTANMPEPCNTFNSGNKSRGHNVGDSQIYLSSPDEAYHVPLYSLTGLPMPHGAVMQGPATSVVRSAGDKAVEMLNEIEGSVKQVIVS</sequence>
<proteinExistence type="predicted"/>
<dbReference type="AlphaFoldDB" id="A0AAW1P496"/>
<dbReference type="PANTHER" id="PTHR33390:SF1">
    <property type="entry name" value="STRESS UP-REGULATED NOD 19 PROTEIN"/>
    <property type="match status" value="1"/>
</dbReference>
<dbReference type="Proteomes" id="UP001465755">
    <property type="component" value="Unassembled WGS sequence"/>
</dbReference>
<keyword evidence="2" id="KW-0732">Signal</keyword>
<evidence type="ECO:0000313" key="4">
    <source>
        <dbReference type="Proteomes" id="UP001465755"/>
    </source>
</evidence>
<dbReference type="EMBL" id="JALJOQ010000049">
    <property type="protein sequence ID" value="KAK9804600.1"/>
    <property type="molecule type" value="Genomic_DNA"/>
</dbReference>
<feature type="region of interest" description="Disordered" evidence="1">
    <location>
        <begin position="194"/>
        <end position="216"/>
    </location>
</feature>
<accession>A0AAW1P496</accession>
<feature type="chain" id="PRO_5043923555" evidence="2">
    <location>
        <begin position="20"/>
        <end position="486"/>
    </location>
</feature>
<dbReference type="PANTHER" id="PTHR33390">
    <property type="entry name" value="STRESS UP-REGULATED NOD 19 PROTEIN"/>
    <property type="match status" value="1"/>
</dbReference>
<keyword evidence="4" id="KW-1185">Reference proteome</keyword>
<evidence type="ECO:0000256" key="2">
    <source>
        <dbReference type="SAM" id="SignalP"/>
    </source>
</evidence>